<accession>I2H512</accession>
<dbReference type="GO" id="GO:0042149">
    <property type="term" value="P:cellular response to glucose starvation"/>
    <property type="evidence" value="ECO:0007669"/>
    <property type="project" value="EnsemblFungi"/>
</dbReference>
<dbReference type="GO" id="GO:0007088">
    <property type="term" value="P:regulation of mitotic nuclear division"/>
    <property type="evidence" value="ECO:0007669"/>
    <property type="project" value="EnsemblFungi"/>
</dbReference>
<evidence type="ECO:0008006" key="5">
    <source>
        <dbReference type="Google" id="ProtNLM"/>
    </source>
</evidence>
<keyword evidence="4" id="KW-1185">Reference proteome</keyword>
<dbReference type="GO" id="GO:1990904">
    <property type="term" value="C:ribonucleoprotein complex"/>
    <property type="evidence" value="ECO:0007669"/>
    <property type="project" value="EnsemblFungi"/>
</dbReference>
<feature type="compositionally biased region" description="Low complexity" evidence="2">
    <location>
        <begin position="1"/>
        <end position="14"/>
    </location>
</feature>
<sequence length="481" mass="55432">MADNNNNNSNNKNNYQRIKRPDTQVRDRKLDVLRTQLKKIDVEIATIKKQIDSYQIPEAEQEKRKKLHDQTKSIIKTQAQLKTKRNEIHESIKALDASIKRKNNEINDKIGKKNKYQTTAEIKQRINDIEDSISSGDLTLVEEKLLVKEMQSLNKINKDLLLVEPIRKSIEQDKTKITELKSQLNAMNPKELSSKFDETQKDLNDIQSKTQSIYDKRQSLFNKRSTLYGKRDEIWSKIRTIQDDFDNEFKSYKQKLEKERLKREEDEKLSKLIQARDIQLDKLQERLSHAKKPAFTFEIEAIENSLQALDPTYVKPTKDFFESNDPNNLSINKHVAIKTVEDDTLVPIKKQEVFTNTPQSKSKKHKKKAHNNAPASSTADASGKFTLEASLIAVLAELDVTVPTQKEDAPKTIEQLKAKHEEFLTKQDEQTEKNIAAVEAEIAKLNLAFKTKEEQIKKELAEKRAKEQAEAEAKAVATEAN</sequence>
<dbReference type="GO" id="GO:0003729">
    <property type="term" value="F:mRNA binding"/>
    <property type="evidence" value="ECO:0007669"/>
    <property type="project" value="EnsemblFungi"/>
</dbReference>
<dbReference type="GO" id="GO:0051321">
    <property type="term" value="P:meiotic cell cycle"/>
    <property type="evidence" value="ECO:0007669"/>
    <property type="project" value="EnsemblFungi"/>
</dbReference>
<feature type="coiled-coil region" evidence="1">
    <location>
        <begin position="413"/>
        <end position="470"/>
    </location>
</feature>
<dbReference type="EMBL" id="HE806320">
    <property type="protein sequence ID" value="CCH61464.1"/>
    <property type="molecule type" value="Genomic_DNA"/>
</dbReference>
<reference evidence="3 4" key="1">
    <citation type="journal article" date="2011" name="Proc. Natl. Acad. Sci. U.S.A.">
        <title>Evolutionary erosion of yeast sex chromosomes by mating-type switching accidents.</title>
        <authorList>
            <person name="Gordon J.L."/>
            <person name="Armisen D."/>
            <person name="Proux-Wera E."/>
            <person name="Oheigeartaigh S.S."/>
            <person name="Byrne K.P."/>
            <person name="Wolfe K.H."/>
        </authorList>
    </citation>
    <scope>NUCLEOTIDE SEQUENCE [LARGE SCALE GENOMIC DNA]</scope>
    <source>
        <strain evidence="4">ATCC 34711 / CBS 6284 / DSM 70876 / NBRC 10599 / NRRL Y-10934 / UCD 77-7</strain>
    </source>
</reference>
<gene>
    <name evidence="3" type="primary">TBLA0E04090</name>
    <name evidence="3" type="ORF">TBLA_0E04090</name>
</gene>
<dbReference type="KEGG" id="tbl:TBLA_0E04090"/>
<keyword evidence="1" id="KW-0175">Coiled coil</keyword>
<dbReference type="InterPro" id="IPR039604">
    <property type="entry name" value="Bfr1"/>
</dbReference>
<feature type="region of interest" description="Disordered" evidence="2">
    <location>
        <begin position="351"/>
        <end position="380"/>
    </location>
</feature>
<dbReference type="OrthoDB" id="2195113at2759"/>
<dbReference type="STRING" id="1071380.I2H512"/>
<protein>
    <recommendedName>
        <fullName evidence="5">Nuclear segregation protein BFR1</fullName>
    </recommendedName>
</protein>
<dbReference type="PANTHER" id="PTHR31027:SF2">
    <property type="entry name" value="LEBERCILIN DOMAIN-CONTAINING PROTEIN"/>
    <property type="match status" value="1"/>
</dbReference>
<dbReference type="GO" id="GO:0005783">
    <property type="term" value="C:endoplasmic reticulum"/>
    <property type="evidence" value="ECO:0007669"/>
    <property type="project" value="EnsemblFungi"/>
</dbReference>
<dbReference type="FunCoup" id="I2H512">
    <property type="interactions" value="242"/>
</dbReference>
<dbReference type="RefSeq" id="XP_004180983.1">
    <property type="nucleotide sequence ID" value="XM_004180935.1"/>
</dbReference>
<dbReference type="InParanoid" id="I2H512"/>
<dbReference type="Proteomes" id="UP000002866">
    <property type="component" value="Chromosome 5"/>
</dbReference>
<name>I2H512_HENB6</name>
<proteinExistence type="predicted"/>
<evidence type="ECO:0000313" key="4">
    <source>
        <dbReference type="Proteomes" id="UP000002866"/>
    </source>
</evidence>
<dbReference type="GeneID" id="14496537"/>
<evidence type="ECO:0000256" key="2">
    <source>
        <dbReference type="SAM" id="MobiDB-lite"/>
    </source>
</evidence>
<organism evidence="3 4">
    <name type="scientific">Henningerozyma blattae (strain ATCC 34711 / CBS 6284 / DSM 70876 / NBRC 10599 / NRRL Y-10934 / UCD 77-7)</name>
    <name type="common">Yeast</name>
    <name type="synonym">Tetrapisispora blattae</name>
    <dbReference type="NCBI Taxonomy" id="1071380"/>
    <lineage>
        <taxon>Eukaryota</taxon>
        <taxon>Fungi</taxon>
        <taxon>Dikarya</taxon>
        <taxon>Ascomycota</taxon>
        <taxon>Saccharomycotina</taxon>
        <taxon>Saccharomycetes</taxon>
        <taxon>Saccharomycetales</taxon>
        <taxon>Saccharomycetaceae</taxon>
        <taxon>Henningerozyma</taxon>
    </lineage>
</organism>
<feature type="compositionally biased region" description="Basic residues" evidence="2">
    <location>
        <begin position="361"/>
        <end position="370"/>
    </location>
</feature>
<dbReference type="AlphaFoldDB" id="I2H512"/>
<dbReference type="GO" id="GO:0008298">
    <property type="term" value="P:intracellular mRNA localization"/>
    <property type="evidence" value="ECO:0007669"/>
    <property type="project" value="EnsemblFungi"/>
</dbReference>
<dbReference type="GO" id="GO:0042175">
    <property type="term" value="C:nuclear outer membrane-endoplasmic reticulum membrane network"/>
    <property type="evidence" value="ECO:0007669"/>
    <property type="project" value="EnsemblFungi"/>
</dbReference>
<dbReference type="GO" id="GO:0035269">
    <property type="term" value="P:protein O-linked glycosylation via mannose"/>
    <property type="evidence" value="ECO:0007669"/>
    <property type="project" value="EnsemblFungi"/>
</dbReference>
<dbReference type="GO" id="GO:0045048">
    <property type="term" value="P:protein insertion into ER membrane"/>
    <property type="evidence" value="ECO:0007669"/>
    <property type="project" value="EnsemblFungi"/>
</dbReference>
<dbReference type="HOGENOM" id="CLU_023943_2_0_1"/>
<feature type="region of interest" description="Disordered" evidence="2">
    <location>
        <begin position="1"/>
        <end position="23"/>
    </location>
</feature>
<dbReference type="OMA" id="AHWKEDQ"/>
<dbReference type="eggNOG" id="ENOG502QRKP">
    <property type="taxonomic scope" value="Eukaryota"/>
</dbReference>
<evidence type="ECO:0000313" key="3">
    <source>
        <dbReference type="EMBL" id="CCH61464.1"/>
    </source>
</evidence>
<dbReference type="PANTHER" id="PTHR31027">
    <property type="entry name" value="NUCLEAR SEGREGATION PROTEIN BFR1"/>
    <property type="match status" value="1"/>
</dbReference>
<evidence type="ECO:0000256" key="1">
    <source>
        <dbReference type="SAM" id="Coils"/>
    </source>
</evidence>